<dbReference type="AlphaFoldDB" id="A0A1L7XCU5"/>
<evidence type="ECO:0000313" key="2">
    <source>
        <dbReference type="Proteomes" id="UP000184330"/>
    </source>
</evidence>
<proteinExistence type="predicted"/>
<keyword evidence="2" id="KW-1185">Reference proteome</keyword>
<organism evidence="1 2">
    <name type="scientific">Phialocephala subalpina</name>
    <dbReference type="NCBI Taxonomy" id="576137"/>
    <lineage>
        <taxon>Eukaryota</taxon>
        <taxon>Fungi</taxon>
        <taxon>Dikarya</taxon>
        <taxon>Ascomycota</taxon>
        <taxon>Pezizomycotina</taxon>
        <taxon>Leotiomycetes</taxon>
        <taxon>Helotiales</taxon>
        <taxon>Mollisiaceae</taxon>
        <taxon>Phialocephala</taxon>
        <taxon>Phialocephala fortinii species complex</taxon>
    </lineage>
</organism>
<reference evidence="1 2" key="1">
    <citation type="submission" date="2016-03" db="EMBL/GenBank/DDBJ databases">
        <authorList>
            <person name="Ploux O."/>
        </authorList>
    </citation>
    <scope>NUCLEOTIDE SEQUENCE [LARGE SCALE GENOMIC DNA]</scope>
    <source>
        <strain evidence="1 2">UAMH 11012</strain>
    </source>
</reference>
<gene>
    <name evidence="1" type="ORF">PAC_12735</name>
</gene>
<dbReference type="Proteomes" id="UP000184330">
    <property type="component" value="Unassembled WGS sequence"/>
</dbReference>
<dbReference type="EMBL" id="FJOG01000022">
    <property type="protein sequence ID" value="CZR62838.1"/>
    <property type="molecule type" value="Genomic_DNA"/>
</dbReference>
<protein>
    <submittedName>
        <fullName evidence="1">Uncharacterized protein</fullName>
    </submittedName>
</protein>
<sequence length="103" mass="11681">MAYSPQPFQVIDEANRALKGKAKGRRKILGHTNGDKSARDMSELSNCCMVVQCKPAAFDVRKWRERRSLKPNDWTASAVNNNDISRIFWSSQRALILNEDASL</sequence>
<accession>A0A1L7XCU5</accession>
<name>A0A1L7XCU5_9HELO</name>
<evidence type="ECO:0000313" key="1">
    <source>
        <dbReference type="EMBL" id="CZR62838.1"/>
    </source>
</evidence>